<feature type="compositionally biased region" description="Polar residues" evidence="1">
    <location>
        <begin position="124"/>
        <end position="135"/>
    </location>
</feature>
<dbReference type="GeneID" id="43663058"/>
<feature type="region of interest" description="Disordered" evidence="1">
    <location>
        <begin position="109"/>
        <end position="136"/>
    </location>
</feature>
<dbReference type="Proteomes" id="UP000325579">
    <property type="component" value="Unassembled WGS sequence"/>
</dbReference>
<dbReference type="AlphaFoldDB" id="A0A5N7DS13"/>
<dbReference type="RefSeq" id="XP_031946586.1">
    <property type="nucleotide sequence ID" value="XM_032078367.1"/>
</dbReference>
<evidence type="ECO:0000313" key="3">
    <source>
        <dbReference type="Proteomes" id="UP000325579"/>
    </source>
</evidence>
<evidence type="ECO:0000313" key="2">
    <source>
        <dbReference type="EMBL" id="KAE8409267.1"/>
    </source>
</evidence>
<gene>
    <name evidence="2" type="ORF">BDV37DRAFT_110573</name>
</gene>
<organism evidence="2 3">
    <name type="scientific">Aspergillus pseudonomiae</name>
    <dbReference type="NCBI Taxonomy" id="1506151"/>
    <lineage>
        <taxon>Eukaryota</taxon>
        <taxon>Fungi</taxon>
        <taxon>Dikarya</taxon>
        <taxon>Ascomycota</taxon>
        <taxon>Pezizomycotina</taxon>
        <taxon>Eurotiomycetes</taxon>
        <taxon>Eurotiomycetidae</taxon>
        <taxon>Eurotiales</taxon>
        <taxon>Aspergillaceae</taxon>
        <taxon>Aspergillus</taxon>
        <taxon>Aspergillus subgen. Circumdati</taxon>
    </lineage>
</organism>
<evidence type="ECO:0000256" key="1">
    <source>
        <dbReference type="SAM" id="MobiDB-lite"/>
    </source>
</evidence>
<sequence>MLTSNFLSQPVRSQRLGQHLEFFAPIRDWYLEHLSRPPYLLRHSDRVFTPVKACSNLPPSPQGPEVSRRPLLWSGESLTAVAFCPLVLKSGGLNPCRLARARQAVFRQSGSPMAGSPFSGGSGPTAQRPHTQRIQTGRCHFAFGARPN</sequence>
<reference evidence="2 3" key="1">
    <citation type="submission" date="2019-04" db="EMBL/GenBank/DDBJ databases">
        <authorList>
            <consortium name="DOE Joint Genome Institute"/>
            <person name="Mondo S."/>
            <person name="Kjaerbolling I."/>
            <person name="Vesth T."/>
            <person name="Frisvad J.C."/>
            <person name="Nybo J.L."/>
            <person name="Theobald S."/>
            <person name="Kildgaard S."/>
            <person name="Isbrandt T."/>
            <person name="Kuo A."/>
            <person name="Sato A."/>
            <person name="Lyhne E.K."/>
            <person name="Kogle M.E."/>
            <person name="Wiebenga A."/>
            <person name="Kun R.S."/>
            <person name="Lubbers R.J."/>
            <person name="Makela M.R."/>
            <person name="Barry K."/>
            <person name="Chovatia M."/>
            <person name="Clum A."/>
            <person name="Daum C."/>
            <person name="Haridas S."/>
            <person name="He G."/>
            <person name="LaButti K."/>
            <person name="Lipzen A."/>
            <person name="Riley R."/>
            <person name="Salamov A."/>
            <person name="Simmons B.A."/>
            <person name="Magnuson J.K."/>
            <person name="Henrissat B."/>
            <person name="Mortensen U.H."/>
            <person name="Larsen T.O."/>
            <person name="Devries R.P."/>
            <person name="Grigoriev I.V."/>
            <person name="Machida M."/>
            <person name="Baker S.E."/>
            <person name="Andersen M.R."/>
            <person name="Cantor M.N."/>
            <person name="Hua S.X."/>
        </authorList>
    </citation>
    <scope>NUCLEOTIDE SEQUENCE [LARGE SCALE GENOMIC DNA]</scope>
    <source>
        <strain evidence="2 3">CBS 119388</strain>
    </source>
</reference>
<keyword evidence="3" id="KW-1185">Reference proteome</keyword>
<name>A0A5N7DS13_9EURO</name>
<protein>
    <submittedName>
        <fullName evidence="2">Uncharacterized protein</fullName>
    </submittedName>
</protein>
<proteinExistence type="predicted"/>
<dbReference type="EMBL" id="ML736740">
    <property type="protein sequence ID" value="KAE8409267.1"/>
    <property type="molecule type" value="Genomic_DNA"/>
</dbReference>
<accession>A0A5N7DS13</accession>